<accession>A0A3S1CIU5</accession>
<organism evidence="1 2">
    <name type="scientific">Azospirillum doebereinerae</name>
    <dbReference type="NCBI Taxonomy" id="92933"/>
    <lineage>
        <taxon>Bacteria</taxon>
        <taxon>Pseudomonadati</taxon>
        <taxon>Pseudomonadota</taxon>
        <taxon>Alphaproteobacteria</taxon>
        <taxon>Rhodospirillales</taxon>
        <taxon>Azospirillaceae</taxon>
        <taxon>Azospirillum</taxon>
    </lineage>
</organism>
<keyword evidence="2" id="KW-1185">Reference proteome</keyword>
<name>A0A3S1CIU5_9PROT</name>
<evidence type="ECO:0000313" key="2">
    <source>
        <dbReference type="Proteomes" id="UP000280346"/>
    </source>
</evidence>
<dbReference type="EMBL" id="RZIJ01000003">
    <property type="protein sequence ID" value="RUQ74643.1"/>
    <property type="molecule type" value="Genomic_DNA"/>
</dbReference>
<reference evidence="1 2" key="1">
    <citation type="submission" date="2018-12" db="EMBL/GenBank/DDBJ databases">
        <authorList>
            <person name="Yang Y."/>
        </authorList>
    </citation>
    <scope>NUCLEOTIDE SEQUENCE [LARGE SCALE GENOMIC DNA]</scope>
    <source>
        <strain evidence="1 2">GSF71</strain>
    </source>
</reference>
<sequence length="76" mass="7835">MTAQVEAAGIAALSICESLMITLVEKGVLTAQEARETLEDAAAAHPDSGVAGQIIEQLMVQVNAVSRNGDNRPDSG</sequence>
<dbReference type="RefSeq" id="WP_126995888.1">
    <property type="nucleotide sequence ID" value="NZ_CP173191.1"/>
</dbReference>
<comment type="caution">
    <text evidence="1">The sequence shown here is derived from an EMBL/GenBank/DDBJ whole genome shotgun (WGS) entry which is preliminary data.</text>
</comment>
<evidence type="ECO:0000313" key="1">
    <source>
        <dbReference type="EMBL" id="RUQ74643.1"/>
    </source>
</evidence>
<proteinExistence type="predicted"/>
<dbReference type="OrthoDB" id="6172634at2"/>
<gene>
    <name evidence="1" type="ORF">EJ913_06305</name>
</gene>
<protein>
    <submittedName>
        <fullName evidence="1">Uncharacterized protein</fullName>
    </submittedName>
</protein>
<dbReference type="AlphaFoldDB" id="A0A3S1CIU5"/>
<dbReference type="Proteomes" id="UP000280346">
    <property type="component" value="Unassembled WGS sequence"/>
</dbReference>